<evidence type="ECO:0000313" key="2">
    <source>
        <dbReference type="Proteomes" id="UP000245647"/>
    </source>
</evidence>
<dbReference type="Proteomes" id="UP000245647">
    <property type="component" value="Unassembled WGS sequence"/>
</dbReference>
<dbReference type="RefSeq" id="WP_109415392.1">
    <property type="nucleotide sequence ID" value="NZ_QEAS01000006.1"/>
</dbReference>
<accession>A0A2U2PHW6</accession>
<keyword evidence="2" id="KW-1185">Reference proteome</keyword>
<protein>
    <submittedName>
        <fullName evidence="1">Uncharacterized protein</fullName>
    </submittedName>
</protein>
<evidence type="ECO:0000313" key="1">
    <source>
        <dbReference type="EMBL" id="PWG81008.1"/>
    </source>
</evidence>
<name>A0A2U2PHW6_9SPHI</name>
<gene>
    <name evidence="1" type="ORF">DDR33_08740</name>
</gene>
<comment type="caution">
    <text evidence="1">The sequence shown here is derived from an EMBL/GenBank/DDBJ whole genome shotgun (WGS) entry which is preliminary data.</text>
</comment>
<organism evidence="1 2">
    <name type="scientific">Pararcticibacter amylolyticus</name>
    <dbReference type="NCBI Taxonomy" id="2173175"/>
    <lineage>
        <taxon>Bacteria</taxon>
        <taxon>Pseudomonadati</taxon>
        <taxon>Bacteroidota</taxon>
        <taxon>Sphingobacteriia</taxon>
        <taxon>Sphingobacteriales</taxon>
        <taxon>Sphingobacteriaceae</taxon>
        <taxon>Pararcticibacter</taxon>
    </lineage>
</organism>
<dbReference type="AlphaFoldDB" id="A0A2U2PHW6"/>
<dbReference type="OrthoDB" id="752131at2"/>
<reference evidence="1 2" key="1">
    <citation type="submission" date="2018-04" db="EMBL/GenBank/DDBJ databases">
        <title>Pedobacter chongqingensis sp. nov., isolated from a rottenly hemp rope.</title>
        <authorList>
            <person name="Cai Y."/>
        </authorList>
    </citation>
    <scope>NUCLEOTIDE SEQUENCE [LARGE SCALE GENOMIC DNA]</scope>
    <source>
        <strain evidence="1 2">FJ4-8</strain>
    </source>
</reference>
<dbReference type="EMBL" id="QEAS01000006">
    <property type="protein sequence ID" value="PWG81008.1"/>
    <property type="molecule type" value="Genomic_DNA"/>
</dbReference>
<proteinExistence type="predicted"/>
<sequence>MKKVGLVLGIIAGIIVCIISCNKLQSDHPQAKLAPEANTLSEEDIKMYEDSVNLILPELQKQESLVYEQGDNSFYVIKYSHNGEPVLYVENEDNGEYGKSEKRYYLKERRLLLYTENTQSYNTSERLMQNRLYFRGNTLFSSLQKTGPDAKSLHSETLKAFTPKEREQYLEIPEMEDALNQRGKFNLVFDGITQYPKARFLILSRGEFNSYRAVLRIEKEDELINELSSDPSRYTGTKFDLNWQINSEGEAVYTSGRIKR</sequence>